<proteinExistence type="predicted"/>
<dbReference type="Proteomes" id="UP000770661">
    <property type="component" value="Unassembled WGS sequence"/>
</dbReference>
<feature type="compositionally biased region" description="Polar residues" evidence="1">
    <location>
        <begin position="147"/>
        <end position="158"/>
    </location>
</feature>
<feature type="compositionally biased region" description="Pro residues" evidence="1">
    <location>
        <begin position="18"/>
        <end position="29"/>
    </location>
</feature>
<organism evidence="2 3">
    <name type="scientific">Chionoecetes opilio</name>
    <name type="common">Atlantic snow crab</name>
    <name type="synonym">Cancer opilio</name>
    <dbReference type="NCBI Taxonomy" id="41210"/>
    <lineage>
        <taxon>Eukaryota</taxon>
        <taxon>Metazoa</taxon>
        <taxon>Ecdysozoa</taxon>
        <taxon>Arthropoda</taxon>
        <taxon>Crustacea</taxon>
        <taxon>Multicrustacea</taxon>
        <taxon>Malacostraca</taxon>
        <taxon>Eumalacostraca</taxon>
        <taxon>Eucarida</taxon>
        <taxon>Decapoda</taxon>
        <taxon>Pleocyemata</taxon>
        <taxon>Brachyura</taxon>
        <taxon>Eubrachyura</taxon>
        <taxon>Majoidea</taxon>
        <taxon>Majidae</taxon>
        <taxon>Chionoecetes</taxon>
    </lineage>
</organism>
<dbReference type="EMBL" id="JACEEZ010002650">
    <property type="protein sequence ID" value="KAG0728089.1"/>
    <property type="molecule type" value="Genomic_DNA"/>
</dbReference>
<feature type="compositionally biased region" description="Basic residues" evidence="1">
    <location>
        <begin position="50"/>
        <end position="66"/>
    </location>
</feature>
<reference evidence="2" key="1">
    <citation type="submission" date="2020-07" db="EMBL/GenBank/DDBJ databases">
        <title>The High-quality genome of the commercially important snow crab, Chionoecetes opilio.</title>
        <authorList>
            <person name="Jeong J.-H."/>
            <person name="Ryu S."/>
        </authorList>
    </citation>
    <scope>NUCLEOTIDE SEQUENCE</scope>
    <source>
        <strain evidence="2">MADBK_172401_WGS</strain>
        <tissue evidence="2">Digestive gland</tissue>
    </source>
</reference>
<feature type="region of interest" description="Disordered" evidence="1">
    <location>
        <begin position="106"/>
        <end position="133"/>
    </location>
</feature>
<dbReference type="AlphaFoldDB" id="A0A8J5D0E2"/>
<sequence length="257" mass="28677">MKATERTGTDVSLKQPKVDPPPPVQPQQPKPRGRPGRKPGTKVKRDPNAPKKKPGPKPGFKRKPKVVPKTEVTQGTPTKVKTEVSDSDDDVALAVLAGQGTKVTKVKVENGADQSTKEAPRQPSGRKREVKMSQKMRQATLFDMRTPTKQGTPTTPRKSSPGRMPNPEAVMRSAVMKKMVHQYTTLRGLKGTGRKLVHTMDLVLKKLSLQQIEVIPDAELRVCILKRHERMMERRVMAKMTAEQREDYTKQKVGVRG</sequence>
<name>A0A8J5D0E2_CHIOP</name>
<feature type="compositionally biased region" description="Basic residues" evidence="1">
    <location>
        <begin position="31"/>
        <end position="42"/>
    </location>
</feature>
<keyword evidence="3" id="KW-1185">Reference proteome</keyword>
<feature type="region of interest" description="Disordered" evidence="1">
    <location>
        <begin position="146"/>
        <end position="167"/>
    </location>
</feature>
<comment type="caution">
    <text evidence="2">The sequence shown here is derived from an EMBL/GenBank/DDBJ whole genome shotgun (WGS) entry which is preliminary data.</text>
</comment>
<evidence type="ECO:0000313" key="2">
    <source>
        <dbReference type="EMBL" id="KAG0728089.1"/>
    </source>
</evidence>
<evidence type="ECO:0000313" key="3">
    <source>
        <dbReference type="Proteomes" id="UP000770661"/>
    </source>
</evidence>
<gene>
    <name evidence="2" type="ORF">GWK47_033207</name>
</gene>
<accession>A0A8J5D0E2</accession>
<feature type="region of interest" description="Disordered" evidence="1">
    <location>
        <begin position="1"/>
        <end position="89"/>
    </location>
</feature>
<protein>
    <submittedName>
        <fullName evidence="2">Uncharacterized protein</fullName>
    </submittedName>
</protein>
<evidence type="ECO:0000256" key="1">
    <source>
        <dbReference type="SAM" id="MobiDB-lite"/>
    </source>
</evidence>
<feature type="compositionally biased region" description="Basic and acidic residues" evidence="1">
    <location>
        <begin position="106"/>
        <end position="132"/>
    </location>
</feature>